<evidence type="ECO:0000313" key="3">
    <source>
        <dbReference type="Proteomes" id="UP000824334"/>
    </source>
</evidence>
<dbReference type="Proteomes" id="UP000824334">
    <property type="component" value="Chromosome"/>
</dbReference>
<feature type="transmembrane region" description="Helical" evidence="1">
    <location>
        <begin position="38"/>
        <end position="59"/>
    </location>
</feature>
<evidence type="ECO:0008006" key="4">
    <source>
        <dbReference type="Google" id="ProtNLM"/>
    </source>
</evidence>
<keyword evidence="1" id="KW-0472">Membrane</keyword>
<dbReference type="GeneID" id="94373940"/>
<keyword evidence="1" id="KW-0812">Transmembrane</keyword>
<reference evidence="2 3" key="1">
    <citation type="submission" date="2021-07" db="EMBL/GenBank/DDBJ databases">
        <title>Isolation and characterization of bacteria from a gold mining with a capacity of golden bioaccumulation.</title>
        <authorList>
            <person name="Yang X.J."/>
        </authorList>
    </citation>
    <scope>NUCLEOTIDE SEQUENCE [LARGE SCALE GENOMIC DNA]</scope>
    <source>
        <strain evidence="2 3">Au29</strain>
    </source>
</reference>
<sequence length="120" mass="13077">MVRIRLYSLVLSAPIILFLCGMAVFVVNPLWAIWEMPAGWLACISACVLQALFLAMIACPECAKSPYLLGRTGSFGGFFGKPFPDVICSSCGFDLRKGRGEEHHGATQDHEQILNALDAD</sequence>
<protein>
    <recommendedName>
        <fullName evidence="4">C2H2-type domain-containing protein</fullName>
    </recommendedName>
</protein>
<feature type="transmembrane region" description="Helical" evidence="1">
    <location>
        <begin position="7"/>
        <end position="32"/>
    </location>
</feature>
<gene>
    <name evidence="2" type="ORF">KWG56_01595</name>
</gene>
<keyword evidence="1" id="KW-1133">Transmembrane helix</keyword>
<proteinExistence type="predicted"/>
<dbReference type="EMBL" id="CP080034">
    <property type="protein sequence ID" value="QYC10739.1"/>
    <property type="molecule type" value="Genomic_DNA"/>
</dbReference>
<name>A0ABX8TNA7_9CAUL</name>
<keyword evidence="3" id="KW-1185">Reference proteome</keyword>
<accession>A0ABX8TNA7</accession>
<dbReference type="RefSeq" id="WP_219353478.1">
    <property type="nucleotide sequence ID" value="NZ_CP080034.1"/>
</dbReference>
<organism evidence="2 3">
    <name type="scientific">Brevundimonas nasdae</name>
    <dbReference type="NCBI Taxonomy" id="172043"/>
    <lineage>
        <taxon>Bacteria</taxon>
        <taxon>Pseudomonadati</taxon>
        <taxon>Pseudomonadota</taxon>
        <taxon>Alphaproteobacteria</taxon>
        <taxon>Caulobacterales</taxon>
        <taxon>Caulobacteraceae</taxon>
        <taxon>Brevundimonas</taxon>
    </lineage>
</organism>
<evidence type="ECO:0000313" key="2">
    <source>
        <dbReference type="EMBL" id="QYC10739.1"/>
    </source>
</evidence>
<evidence type="ECO:0000256" key="1">
    <source>
        <dbReference type="SAM" id="Phobius"/>
    </source>
</evidence>